<protein>
    <submittedName>
        <fullName evidence="4">Phospholipid scramblase 2,Phospholipid scramblase 1,Phospholipid scramblase 3</fullName>
    </submittedName>
</protein>
<accession>A0A812CUV5</accession>
<dbReference type="Pfam" id="PF03803">
    <property type="entry name" value="Scramblase"/>
    <property type="match status" value="2"/>
</dbReference>
<feature type="transmembrane region" description="Helical" evidence="3">
    <location>
        <begin position="346"/>
        <end position="367"/>
    </location>
</feature>
<name>A0A812CUV5_ACAPH</name>
<dbReference type="PANTHER" id="PTHR23248:SF63">
    <property type="entry name" value="PHOSPHOLIPID SCRAMBLASE"/>
    <property type="match status" value="1"/>
</dbReference>
<feature type="transmembrane region" description="Helical" evidence="3">
    <location>
        <begin position="313"/>
        <end position="334"/>
    </location>
</feature>
<proteinExistence type="inferred from homology"/>
<feature type="compositionally biased region" description="Pro residues" evidence="2">
    <location>
        <begin position="74"/>
        <end position="96"/>
    </location>
</feature>
<keyword evidence="3" id="KW-0812">Transmembrane</keyword>
<feature type="transmembrane region" description="Helical" evidence="3">
    <location>
        <begin position="258"/>
        <end position="281"/>
    </location>
</feature>
<feature type="transmembrane region" description="Helical" evidence="3">
    <location>
        <begin position="212"/>
        <end position="238"/>
    </location>
</feature>
<keyword evidence="5" id="KW-1185">Reference proteome</keyword>
<comment type="caution">
    <text evidence="4">The sequence shown here is derived from an EMBL/GenBank/DDBJ whole genome shotgun (WGS) entry which is preliminary data.</text>
</comment>
<dbReference type="Proteomes" id="UP000597762">
    <property type="component" value="Unassembled WGS sequence"/>
</dbReference>
<evidence type="ECO:0000313" key="4">
    <source>
        <dbReference type="EMBL" id="CAE1285238.1"/>
    </source>
</evidence>
<evidence type="ECO:0000256" key="1">
    <source>
        <dbReference type="ARBA" id="ARBA00005350"/>
    </source>
</evidence>
<dbReference type="SUPFAM" id="SSF54518">
    <property type="entry name" value="Tubby C-terminal domain-like"/>
    <property type="match status" value="1"/>
</dbReference>
<evidence type="ECO:0000256" key="3">
    <source>
        <dbReference type="SAM" id="Phobius"/>
    </source>
</evidence>
<comment type="similarity">
    <text evidence="1">Belongs to the phospholipid scramblase family.</text>
</comment>
<dbReference type="GO" id="GO:0017128">
    <property type="term" value="F:phospholipid scramblase activity"/>
    <property type="evidence" value="ECO:0007669"/>
    <property type="project" value="InterPro"/>
</dbReference>
<feature type="region of interest" description="Disordered" evidence="2">
    <location>
        <begin position="1"/>
        <end position="108"/>
    </location>
</feature>
<dbReference type="AlphaFoldDB" id="A0A812CUV5"/>
<dbReference type="OrthoDB" id="191150at2759"/>
<feature type="compositionally biased region" description="Pro residues" evidence="2">
    <location>
        <begin position="9"/>
        <end position="66"/>
    </location>
</feature>
<sequence>MADPVTTQPIPPGYGAPPPGYGPPLEPGYGPPQPGYGPPPQPGYGPPPQPGYGPPQPGYGPPPQPGYGPSQPGYGPPQPGYGPPPQPGYGPTPPQGTPVAPGQWMERPEGCESCPPGLEYLTLIDQMLVQQQVELLEAFTQFETQNKYKIVNIMGQQIYFAAEESDACMRQCCGNSRGFIIHITDNIGRDIKHEKDHFFKDFFKFGYPNKSFLLLFLYTSSFFFLFFPLFSLFLSFLFSSLFSFPLFSLFLSSLFFSLFYFYLTFFFSLLFLSHFLLFSFISISLSSFLFYFYLTFFFSLLFLSHFLLFSFFYLFFSLLFLFFFFSFISLHFLFSFISISLSSFLFYFYLTFFFSFFFSFISISHFLSSFLPLFFSPCFVFSFIFFLSSFFIKYHWEQFIFFPLHSERSFSSDHNSYHEVMRVIREFKCCVGCSWCACCEACALTVTVEAPVGTVVGKVKQTCSFLEPSYDITTPDDEVILKIQGPLCIWQGPCCVGDQKFKVYSSDMSSKVGKISKQWTGLVKEVFTKADNFGVSFPMDLDVKMKATMIGAVFLIDFMYFEQPQNQNHD</sequence>
<organism evidence="4 5">
    <name type="scientific">Acanthosepion pharaonis</name>
    <name type="common">Pharaoh cuttlefish</name>
    <name type="synonym">Sepia pharaonis</name>
    <dbReference type="NCBI Taxonomy" id="158019"/>
    <lineage>
        <taxon>Eukaryota</taxon>
        <taxon>Metazoa</taxon>
        <taxon>Spiralia</taxon>
        <taxon>Lophotrochozoa</taxon>
        <taxon>Mollusca</taxon>
        <taxon>Cephalopoda</taxon>
        <taxon>Coleoidea</taxon>
        <taxon>Decapodiformes</taxon>
        <taxon>Sepiida</taxon>
        <taxon>Sepiina</taxon>
        <taxon>Sepiidae</taxon>
        <taxon>Acanthosepion</taxon>
    </lineage>
</organism>
<keyword evidence="3" id="KW-0472">Membrane</keyword>
<dbReference type="PANTHER" id="PTHR23248">
    <property type="entry name" value="PHOSPHOLIPID SCRAMBLASE-RELATED"/>
    <property type="match status" value="1"/>
</dbReference>
<keyword evidence="3" id="KW-1133">Transmembrane helix</keyword>
<feature type="transmembrane region" description="Helical" evidence="3">
    <location>
        <begin position="373"/>
        <end position="392"/>
    </location>
</feature>
<reference evidence="4" key="1">
    <citation type="submission" date="2021-01" db="EMBL/GenBank/DDBJ databases">
        <authorList>
            <person name="Li R."/>
            <person name="Bekaert M."/>
        </authorList>
    </citation>
    <scope>NUCLEOTIDE SEQUENCE</scope>
    <source>
        <strain evidence="4">Farmed</strain>
    </source>
</reference>
<feature type="transmembrane region" description="Helical" evidence="3">
    <location>
        <begin position="288"/>
        <end position="307"/>
    </location>
</feature>
<gene>
    <name evidence="4" type="ORF">SPHA_45326</name>
</gene>
<dbReference type="GO" id="GO:0005886">
    <property type="term" value="C:plasma membrane"/>
    <property type="evidence" value="ECO:0007669"/>
    <property type="project" value="TreeGrafter"/>
</dbReference>
<dbReference type="EMBL" id="CAHIKZ030002334">
    <property type="protein sequence ID" value="CAE1285238.1"/>
    <property type="molecule type" value="Genomic_DNA"/>
</dbReference>
<evidence type="ECO:0000313" key="5">
    <source>
        <dbReference type="Proteomes" id="UP000597762"/>
    </source>
</evidence>
<evidence type="ECO:0000256" key="2">
    <source>
        <dbReference type="SAM" id="MobiDB-lite"/>
    </source>
</evidence>
<dbReference type="InterPro" id="IPR025659">
    <property type="entry name" value="Tubby-like_C"/>
</dbReference>
<dbReference type="InterPro" id="IPR005552">
    <property type="entry name" value="Scramblase"/>
</dbReference>